<sequence>MSDNSNATAEALRDRLKSLSLWDFALDFYCRPGVEPACLLLQDEANIDVCELLWHCWLYQHGLQLVREPPGLADVHLWQQRTTVPLRRLRRELKPAALHSAGIADVRRYIQQAELAAEREALDRLQQLVEPGGFLTPLTTATANLKNSLARRWKLQKKTHLSALQTLECLLDPPQPPR</sequence>
<name>A0A9D1WPU8_9GAMM</name>
<dbReference type="Pfam" id="PF09523">
    <property type="entry name" value="DUF2390"/>
    <property type="match status" value="1"/>
</dbReference>
<comment type="caution">
    <text evidence="1">The sequence shown here is derived from an EMBL/GenBank/DDBJ whole genome shotgun (WGS) entry which is preliminary data.</text>
</comment>
<dbReference type="NCBIfam" id="TIGR02444">
    <property type="entry name" value="TIGR02444 family protein"/>
    <property type="match status" value="1"/>
</dbReference>
<dbReference type="InterPro" id="IPR012659">
    <property type="entry name" value="CHP02444"/>
</dbReference>
<accession>A0A9D1WPU8</accession>
<protein>
    <submittedName>
        <fullName evidence="1">TIGR02444 family protein</fullName>
    </submittedName>
</protein>
<organism evidence="1 2">
    <name type="scientific">Candidatus Halomonas stercoripullorum</name>
    <dbReference type="NCBI Taxonomy" id="2838617"/>
    <lineage>
        <taxon>Bacteria</taxon>
        <taxon>Pseudomonadati</taxon>
        <taxon>Pseudomonadota</taxon>
        <taxon>Gammaproteobacteria</taxon>
        <taxon>Oceanospirillales</taxon>
        <taxon>Halomonadaceae</taxon>
        <taxon>Halomonas</taxon>
    </lineage>
</organism>
<dbReference type="EMBL" id="DXFC01000212">
    <property type="protein sequence ID" value="HIX61997.1"/>
    <property type="molecule type" value="Genomic_DNA"/>
</dbReference>
<dbReference type="AlphaFoldDB" id="A0A9D1WPU8"/>
<evidence type="ECO:0000313" key="2">
    <source>
        <dbReference type="Proteomes" id="UP000824248"/>
    </source>
</evidence>
<reference evidence="1" key="2">
    <citation type="submission" date="2021-04" db="EMBL/GenBank/DDBJ databases">
        <authorList>
            <person name="Gilroy R."/>
        </authorList>
    </citation>
    <scope>NUCLEOTIDE SEQUENCE</scope>
    <source>
        <strain evidence="1">1193</strain>
    </source>
</reference>
<proteinExistence type="predicted"/>
<dbReference type="Proteomes" id="UP000824248">
    <property type="component" value="Unassembled WGS sequence"/>
</dbReference>
<gene>
    <name evidence="1" type="ORF">H9854_07185</name>
</gene>
<reference evidence="1" key="1">
    <citation type="journal article" date="2021" name="PeerJ">
        <title>Extensive microbial diversity within the chicken gut microbiome revealed by metagenomics and culture.</title>
        <authorList>
            <person name="Gilroy R."/>
            <person name="Ravi A."/>
            <person name="Getino M."/>
            <person name="Pursley I."/>
            <person name="Horton D.L."/>
            <person name="Alikhan N.F."/>
            <person name="Baker D."/>
            <person name="Gharbi K."/>
            <person name="Hall N."/>
            <person name="Watson M."/>
            <person name="Adriaenssens E.M."/>
            <person name="Foster-Nyarko E."/>
            <person name="Jarju S."/>
            <person name="Secka A."/>
            <person name="Antonio M."/>
            <person name="Oren A."/>
            <person name="Chaudhuri R.R."/>
            <person name="La Ragione R."/>
            <person name="Hildebrand F."/>
            <person name="Pallen M.J."/>
        </authorList>
    </citation>
    <scope>NUCLEOTIDE SEQUENCE</scope>
    <source>
        <strain evidence="1">1193</strain>
    </source>
</reference>
<evidence type="ECO:0000313" key="1">
    <source>
        <dbReference type="EMBL" id="HIX61997.1"/>
    </source>
</evidence>